<gene>
    <name evidence="5" type="primary">Znf598</name>
    <name evidence="5" type="ORF">GWK47_008689</name>
</gene>
<feature type="domain" description="RING-type" evidence="4">
    <location>
        <begin position="28"/>
        <end position="68"/>
    </location>
</feature>
<dbReference type="InterPro" id="IPR013083">
    <property type="entry name" value="Znf_RING/FYVE/PHD"/>
</dbReference>
<organism evidence="5 6">
    <name type="scientific">Chionoecetes opilio</name>
    <name type="common">Atlantic snow crab</name>
    <name type="synonym">Cancer opilio</name>
    <dbReference type="NCBI Taxonomy" id="41210"/>
    <lineage>
        <taxon>Eukaryota</taxon>
        <taxon>Metazoa</taxon>
        <taxon>Ecdysozoa</taxon>
        <taxon>Arthropoda</taxon>
        <taxon>Crustacea</taxon>
        <taxon>Multicrustacea</taxon>
        <taxon>Malacostraca</taxon>
        <taxon>Eumalacostraca</taxon>
        <taxon>Eucarida</taxon>
        <taxon>Decapoda</taxon>
        <taxon>Pleocyemata</taxon>
        <taxon>Brachyura</taxon>
        <taxon>Eubrachyura</taxon>
        <taxon>Majoidea</taxon>
        <taxon>Majidae</taxon>
        <taxon>Chionoecetes</taxon>
    </lineage>
</organism>
<evidence type="ECO:0000313" key="6">
    <source>
        <dbReference type="Proteomes" id="UP000770661"/>
    </source>
</evidence>
<dbReference type="GO" id="GO:0008270">
    <property type="term" value="F:zinc ion binding"/>
    <property type="evidence" value="ECO:0007669"/>
    <property type="project" value="UniProtKB-KW"/>
</dbReference>
<evidence type="ECO:0000256" key="2">
    <source>
        <dbReference type="ARBA" id="ARBA00022833"/>
    </source>
</evidence>
<dbReference type="InterPro" id="IPR001841">
    <property type="entry name" value="Znf_RING"/>
</dbReference>
<protein>
    <submittedName>
        <fullName evidence="5">E3 ubiquitin-protein ligase ZNF598</fullName>
    </submittedName>
</protein>
<dbReference type="PROSITE" id="PS50089">
    <property type="entry name" value="ZF_RING_2"/>
    <property type="match status" value="1"/>
</dbReference>
<dbReference type="Pfam" id="PF25447">
    <property type="entry name" value="RING_ZNF598"/>
    <property type="match status" value="1"/>
</dbReference>
<dbReference type="InterPro" id="IPR044288">
    <property type="entry name" value="ZNF598/HEL2"/>
</dbReference>
<dbReference type="EMBL" id="JACEEZ010018512">
    <property type="protein sequence ID" value="KAG0716835.1"/>
    <property type="molecule type" value="Genomic_DNA"/>
</dbReference>
<keyword evidence="6" id="KW-1185">Reference proteome</keyword>
<keyword evidence="1 3" id="KW-0863">Zinc-finger</keyword>
<dbReference type="SUPFAM" id="SSF57850">
    <property type="entry name" value="RING/U-box"/>
    <property type="match status" value="1"/>
</dbReference>
<keyword evidence="2" id="KW-0862">Zinc</keyword>
<dbReference type="GO" id="GO:0072344">
    <property type="term" value="P:rescue of stalled ribosome"/>
    <property type="evidence" value="ECO:0007669"/>
    <property type="project" value="InterPro"/>
</dbReference>
<reference evidence="5" key="1">
    <citation type="submission" date="2020-07" db="EMBL/GenBank/DDBJ databases">
        <title>The High-quality genome of the commercially important snow crab, Chionoecetes opilio.</title>
        <authorList>
            <person name="Jeong J.-H."/>
            <person name="Ryu S."/>
        </authorList>
    </citation>
    <scope>NUCLEOTIDE SEQUENCE</scope>
    <source>
        <strain evidence="5">MADBK_172401_WGS</strain>
        <tissue evidence="5">Digestive gland</tissue>
    </source>
</reference>
<dbReference type="PANTHER" id="PTHR22938">
    <property type="entry name" value="ZINC FINGER PROTEIN 598"/>
    <property type="match status" value="1"/>
</dbReference>
<name>A0A8J5CP07_CHIOP</name>
<dbReference type="Proteomes" id="UP000770661">
    <property type="component" value="Unassembled WGS sequence"/>
</dbReference>
<evidence type="ECO:0000256" key="1">
    <source>
        <dbReference type="ARBA" id="ARBA00022771"/>
    </source>
</evidence>
<dbReference type="OrthoDB" id="3838338at2759"/>
<dbReference type="GO" id="GO:0061630">
    <property type="term" value="F:ubiquitin protein ligase activity"/>
    <property type="evidence" value="ECO:0007669"/>
    <property type="project" value="InterPro"/>
</dbReference>
<evidence type="ECO:0000313" key="5">
    <source>
        <dbReference type="EMBL" id="KAG0716835.1"/>
    </source>
</evidence>
<accession>A0A8J5CP07</accession>
<dbReference type="GO" id="GO:0043022">
    <property type="term" value="F:ribosome binding"/>
    <property type="evidence" value="ECO:0007669"/>
    <property type="project" value="TreeGrafter"/>
</dbReference>
<evidence type="ECO:0000259" key="4">
    <source>
        <dbReference type="PROSITE" id="PS50089"/>
    </source>
</evidence>
<sequence length="156" mass="18486">MFRRVPLPREQAALSPNGVDGEDEGEVCVVCFRTLDLYSIGECDHPVCYECSTRMRVLCARNECPICRKEMSKVVFTQEVIPFGTIQTRNMHYERRYAIFFENEVVMRAYDSLLEHMCKDCGDQPIFRNFTHLKEHMRKYHEEFYCELCVDHLKVL</sequence>
<dbReference type="Gene3D" id="3.30.40.10">
    <property type="entry name" value="Zinc/RING finger domain, C3HC4 (zinc finger)"/>
    <property type="match status" value="1"/>
</dbReference>
<dbReference type="GO" id="GO:0016567">
    <property type="term" value="P:protein ubiquitination"/>
    <property type="evidence" value="ECO:0007669"/>
    <property type="project" value="TreeGrafter"/>
</dbReference>
<comment type="caution">
    <text evidence="5">The sequence shown here is derived from an EMBL/GenBank/DDBJ whole genome shotgun (WGS) entry which is preliminary data.</text>
</comment>
<dbReference type="AlphaFoldDB" id="A0A8J5CP07"/>
<keyword evidence="1 3" id="KW-0479">Metal-binding</keyword>
<dbReference type="PANTHER" id="PTHR22938:SF0">
    <property type="entry name" value="E3 UBIQUITIN-PROTEIN LIGASE ZNF598"/>
    <property type="match status" value="1"/>
</dbReference>
<proteinExistence type="predicted"/>
<evidence type="ECO:0000256" key="3">
    <source>
        <dbReference type="PROSITE-ProRule" id="PRU00175"/>
    </source>
</evidence>